<dbReference type="HOGENOM" id="CLU_2337832_0_0_1"/>
<evidence type="ECO:0000313" key="1">
    <source>
        <dbReference type="EMBL" id="CCB59629.1"/>
    </source>
</evidence>
<gene>
    <name evidence="1" type="ordered locus">VIT_09s0002g07310</name>
</gene>
<reference evidence="2" key="1">
    <citation type="journal article" date="2007" name="Nature">
        <title>The grapevine genome sequence suggests ancestral hexaploidization in major angiosperm phyla.</title>
        <authorList>
            <consortium name="The French-Italian Public Consortium for Grapevine Genome Characterization."/>
            <person name="Jaillon O."/>
            <person name="Aury J.-M."/>
            <person name="Noel B."/>
            <person name="Policriti A."/>
            <person name="Clepet C."/>
            <person name="Casagrande A."/>
            <person name="Choisne N."/>
            <person name="Aubourg S."/>
            <person name="Vitulo N."/>
            <person name="Jubin C."/>
            <person name="Vezzi A."/>
            <person name="Legeai F."/>
            <person name="Hugueney P."/>
            <person name="Dasilva C."/>
            <person name="Horner D."/>
            <person name="Mica E."/>
            <person name="Jublot D."/>
            <person name="Poulain J."/>
            <person name="Bruyere C."/>
            <person name="Billault A."/>
            <person name="Segurens B."/>
            <person name="Gouyvenoux M."/>
            <person name="Ugarte E."/>
            <person name="Cattonaro F."/>
            <person name="Anthouard V."/>
            <person name="Vico V."/>
            <person name="Del Fabbro C."/>
            <person name="Alaux M."/>
            <person name="Di Gaspero G."/>
            <person name="Dumas V."/>
            <person name="Felice N."/>
            <person name="Paillard S."/>
            <person name="Juman I."/>
            <person name="Moroldo M."/>
            <person name="Scalabrin S."/>
            <person name="Canaguier A."/>
            <person name="Le Clainche I."/>
            <person name="Malacrida G."/>
            <person name="Durand E."/>
            <person name="Pesole G."/>
            <person name="Laucou V."/>
            <person name="Chatelet P."/>
            <person name="Merdinoglu D."/>
            <person name="Delledonne M."/>
            <person name="Pezzotti M."/>
            <person name="Lecharny A."/>
            <person name="Scarpelli C."/>
            <person name="Artiguenave F."/>
            <person name="Pe M.E."/>
            <person name="Valle G."/>
            <person name="Morgante M."/>
            <person name="Caboche M."/>
            <person name="Adam-Blondon A.-F."/>
            <person name="Weissenbach J."/>
            <person name="Quetier F."/>
            <person name="Wincker P."/>
        </authorList>
    </citation>
    <scope>NUCLEOTIDE SEQUENCE [LARGE SCALE GENOMIC DNA]</scope>
    <source>
        <strain evidence="2">cv. Pinot noir / PN40024</strain>
    </source>
</reference>
<evidence type="ECO:0000313" key="2">
    <source>
        <dbReference type="Proteomes" id="UP000009183"/>
    </source>
</evidence>
<sequence>MSLMTCYYPFTIANSLISLKPSILIMKILHVLMMNNTVTTCLRLLHCSCQLYPFPHSSLQESSILHHTHFPLIHSPSHSLTYMESHGCMLSFTPSHTH</sequence>
<accession>F6HXF9</accession>
<name>F6HXF9_VITVI</name>
<proteinExistence type="predicted"/>
<organism evidence="1 2">
    <name type="scientific">Vitis vinifera</name>
    <name type="common">Grape</name>
    <dbReference type="NCBI Taxonomy" id="29760"/>
    <lineage>
        <taxon>Eukaryota</taxon>
        <taxon>Viridiplantae</taxon>
        <taxon>Streptophyta</taxon>
        <taxon>Embryophyta</taxon>
        <taxon>Tracheophyta</taxon>
        <taxon>Spermatophyta</taxon>
        <taxon>Magnoliopsida</taxon>
        <taxon>eudicotyledons</taxon>
        <taxon>Gunneridae</taxon>
        <taxon>Pentapetalae</taxon>
        <taxon>rosids</taxon>
        <taxon>Vitales</taxon>
        <taxon>Vitaceae</taxon>
        <taxon>Viteae</taxon>
        <taxon>Vitis</taxon>
    </lineage>
</organism>
<dbReference type="AlphaFoldDB" id="F6HXF9"/>
<dbReference type="EMBL" id="FN596494">
    <property type="protein sequence ID" value="CCB59629.1"/>
    <property type="molecule type" value="Genomic_DNA"/>
</dbReference>
<protein>
    <submittedName>
        <fullName evidence="1">Uncharacterized protein</fullName>
    </submittedName>
</protein>
<dbReference type="InParanoid" id="F6HXF9"/>
<keyword evidence="2" id="KW-1185">Reference proteome</keyword>
<dbReference type="PaxDb" id="29760-VIT_09s0002g07310.t01"/>
<dbReference type="Proteomes" id="UP000009183">
    <property type="component" value="Chromosome 9"/>
</dbReference>